<accession>A0ABP9W0J5</accession>
<dbReference type="PANTHER" id="PTHR24567">
    <property type="entry name" value="CRP FAMILY TRANSCRIPTIONAL REGULATORY PROTEIN"/>
    <property type="match status" value="1"/>
</dbReference>
<feature type="domain" description="Cyclic nucleotide-binding" evidence="1">
    <location>
        <begin position="84"/>
        <end position="192"/>
    </location>
</feature>
<dbReference type="InterPro" id="IPR018490">
    <property type="entry name" value="cNMP-bd_dom_sf"/>
</dbReference>
<proteinExistence type="predicted"/>
<comment type="caution">
    <text evidence="2">The sequence shown here is derived from an EMBL/GenBank/DDBJ whole genome shotgun (WGS) entry which is preliminary data.</text>
</comment>
<dbReference type="CDD" id="cd00038">
    <property type="entry name" value="CAP_ED"/>
    <property type="match status" value="1"/>
</dbReference>
<dbReference type="PANTHER" id="PTHR24567:SF74">
    <property type="entry name" value="HTH-TYPE TRANSCRIPTIONAL REGULATOR ARCR"/>
    <property type="match status" value="1"/>
</dbReference>
<keyword evidence="3" id="KW-1185">Reference proteome</keyword>
<gene>
    <name evidence="2" type="ORF">Rcae01_05147</name>
</gene>
<dbReference type="InterPro" id="IPR000595">
    <property type="entry name" value="cNMP-bd_dom"/>
</dbReference>
<dbReference type="PROSITE" id="PS50042">
    <property type="entry name" value="CNMP_BINDING_3"/>
    <property type="match status" value="1"/>
</dbReference>
<dbReference type="Gene3D" id="2.60.120.10">
    <property type="entry name" value="Jelly Rolls"/>
    <property type="match status" value="1"/>
</dbReference>
<evidence type="ECO:0000313" key="3">
    <source>
        <dbReference type="Proteomes" id="UP001416858"/>
    </source>
</evidence>
<sequence>MSRSAGPACRRVIPLLYRVVIASVCILRLLGVSDLTWHLLCVNPTCCVPIRRSPIRGGLFSMSQKNLDTIGLDSEGSPFLIQPLADLASLETYPAQRLLFREGEVHAKIYWIKEGRVRLEMSSARAGAKAMLTAGPGDLLGWSAVLGDQRMTATAVATLETTLIAFDAAALSQLCEQNHDIGYKVMYTIAKSLSKRLVATRLQLLDLFYQPQGTME</sequence>
<reference evidence="2 3" key="1">
    <citation type="submission" date="2024-02" db="EMBL/GenBank/DDBJ databases">
        <title>Rhodopirellula caenicola NBRC 110016.</title>
        <authorList>
            <person name="Ichikawa N."/>
            <person name="Katano-Makiyama Y."/>
            <person name="Hidaka K."/>
        </authorList>
    </citation>
    <scope>NUCLEOTIDE SEQUENCE [LARGE SCALE GENOMIC DNA]</scope>
    <source>
        <strain evidence="2 3">NBRC 110016</strain>
    </source>
</reference>
<evidence type="ECO:0000259" key="1">
    <source>
        <dbReference type="PROSITE" id="PS50042"/>
    </source>
</evidence>
<protein>
    <recommendedName>
        <fullName evidence="1">Cyclic nucleotide-binding domain-containing protein</fullName>
    </recommendedName>
</protein>
<evidence type="ECO:0000313" key="2">
    <source>
        <dbReference type="EMBL" id="GAA5509647.1"/>
    </source>
</evidence>
<name>A0ABP9W0J5_9BACT</name>
<dbReference type="Proteomes" id="UP001416858">
    <property type="component" value="Unassembled WGS sequence"/>
</dbReference>
<dbReference type="SUPFAM" id="SSF51206">
    <property type="entry name" value="cAMP-binding domain-like"/>
    <property type="match status" value="1"/>
</dbReference>
<dbReference type="InterPro" id="IPR050397">
    <property type="entry name" value="Env_Response_Regulators"/>
</dbReference>
<organism evidence="2 3">
    <name type="scientific">Novipirellula caenicola</name>
    <dbReference type="NCBI Taxonomy" id="1536901"/>
    <lineage>
        <taxon>Bacteria</taxon>
        <taxon>Pseudomonadati</taxon>
        <taxon>Planctomycetota</taxon>
        <taxon>Planctomycetia</taxon>
        <taxon>Pirellulales</taxon>
        <taxon>Pirellulaceae</taxon>
        <taxon>Novipirellula</taxon>
    </lineage>
</organism>
<dbReference type="EMBL" id="BAABRO010000015">
    <property type="protein sequence ID" value="GAA5509647.1"/>
    <property type="molecule type" value="Genomic_DNA"/>
</dbReference>
<dbReference type="Pfam" id="PF00027">
    <property type="entry name" value="cNMP_binding"/>
    <property type="match status" value="1"/>
</dbReference>
<dbReference type="InterPro" id="IPR014710">
    <property type="entry name" value="RmlC-like_jellyroll"/>
</dbReference>